<feature type="transmembrane region" description="Helical" evidence="7">
    <location>
        <begin position="264"/>
        <end position="287"/>
    </location>
</feature>
<feature type="transmembrane region" description="Helical" evidence="7">
    <location>
        <begin position="307"/>
        <end position="330"/>
    </location>
</feature>
<dbReference type="InterPro" id="IPR050524">
    <property type="entry name" value="APC_YAT"/>
</dbReference>
<dbReference type="Pfam" id="PF00324">
    <property type="entry name" value="AA_permease"/>
    <property type="match status" value="1"/>
</dbReference>
<feature type="transmembrane region" description="Helical" evidence="7">
    <location>
        <begin position="437"/>
        <end position="455"/>
    </location>
</feature>
<evidence type="ECO:0000256" key="4">
    <source>
        <dbReference type="ARBA" id="ARBA00022970"/>
    </source>
</evidence>
<dbReference type="GO" id="GO:0015171">
    <property type="term" value="F:amino acid transmembrane transporter activity"/>
    <property type="evidence" value="ECO:0007669"/>
    <property type="project" value="TreeGrafter"/>
</dbReference>
<feature type="transmembrane region" description="Helical" evidence="7">
    <location>
        <begin position="75"/>
        <end position="102"/>
    </location>
</feature>
<accession>A0A507QZW8</accession>
<keyword evidence="10" id="KW-1185">Reference proteome</keyword>
<dbReference type="Proteomes" id="UP000319663">
    <property type="component" value="Unassembled WGS sequence"/>
</dbReference>
<feature type="transmembrane region" description="Helical" evidence="7">
    <location>
        <begin position="189"/>
        <end position="207"/>
    </location>
</feature>
<dbReference type="Gene3D" id="1.20.1740.10">
    <property type="entry name" value="Amino acid/polyamine transporter I"/>
    <property type="match status" value="1"/>
</dbReference>
<dbReference type="STRING" id="5098.A0A507QZW8"/>
<gene>
    <name evidence="9" type="ORF">MPDQ_002272</name>
</gene>
<dbReference type="InterPro" id="IPR004840">
    <property type="entry name" value="Amino_acid_permease_CS"/>
</dbReference>
<dbReference type="PANTHER" id="PTHR43341:SF37">
    <property type="entry name" value="AMINO ACID TRANSPORTER (EUROFUNG)"/>
    <property type="match status" value="1"/>
</dbReference>
<dbReference type="OrthoDB" id="3900342at2759"/>
<comment type="caution">
    <text evidence="9">The sequence shown here is derived from an EMBL/GenBank/DDBJ whole genome shotgun (WGS) entry which is preliminary data.</text>
</comment>
<evidence type="ECO:0000313" key="9">
    <source>
        <dbReference type="EMBL" id="TQB75654.1"/>
    </source>
</evidence>
<evidence type="ECO:0000256" key="1">
    <source>
        <dbReference type="ARBA" id="ARBA00004141"/>
    </source>
</evidence>
<keyword evidence="6 7" id="KW-0472">Membrane</keyword>
<evidence type="ECO:0000256" key="3">
    <source>
        <dbReference type="ARBA" id="ARBA00022692"/>
    </source>
</evidence>
<dbReference type="PROSITE" id="PS00218">
    <property type="entry name" value="AMINO_ACID_PERMEASE_1"/>
    <property type="match status" value="1"/>
</dbReference>
<feature type="transmembrane region" description="Helical" evidence="7">
    <location>
        <begin position="156"/>
        <end position="177"/>
    </location>
</feature>
<evidence type="ECO:0000313" key="10">
    <source>
        <dbReference type="Proteomes" id="UP000319663"/>
    </source>
</evidence>
<proteinExistence type="predicted"/>
<feature type="transmembrane region" description="Helical" evidence="7">
    <location>
        <begin position="392"/>
        <end position="416"/>
    </location>
</feature>
<dbReference type="InterPro" id="IPR004841">
    <property type="entry name" value="AA-permease/SLC12A_dom"/>
</dbReference>
<feature type="transmembrane region" description="Helical" evidence="7">
    <location>
        <begin position="47"/>
        <end position="69"/>
    </location>
</feature>
<feature type="domain" description="Amino acid permease/ SLC12A" evidence="8">
    <location>
        <begin position="46"/>
        <end position="497"/>
    </location>
</feature>
<protein>
    <recommendedName>
        <fullName evidence="8">Amino acid permease/ SLC12A domain-containing protein</fullName>
    </recommendedName>
</protein>
<sequence length="549" mass="59892">MEEKKDHHSPRKSAEAAVVGEVADNPPQYGEHEHETGLSQSLGSRHLLMFSIGMSIGMGLWLGSGTSLINGGPAAIFLGYCIGGSIVWVLNHAIGELAVLYPLPSAFPQWTRKFVDTAPAFTVGWAYWFSASITLANELQGVVTVLNFWTDKVPTAAWLSIFLVVMFIVNICAVRIFGETEVIMSGIKLFWIVVVIISCIVISAGGAPNHHKTGFEYWNSMPFTHGFKGFLSVMGTCIFALGGSEMGGIVAAEAKNPLKAVPRAVGSIWMRLSLFYVLGALMVTITVSPKDPSLFGGDGINASPFVVAFQDAGIPGLAHAMNAIIFISVVSSGNAQGYAGTRTAVGLAEIGLAPKIFAKCDRQGRPWASIAITFLIGGGLCYLNVSNSGATVFTWFSNLTSLCTLYTWGMIFLCHIRFRWAWKAQGRSAKDLPWKTWTWPIGSFYGLIWCILLVIDEFYLAVWPLGKKSSAKNFFANYISIVAILVLYIASKIYFRGPFWIKAENIDLDSGRRYYVESTEDPEVAVKPGKLSKLDKFGVFNFITGDSKI</sequence>
<keyword evidence="4" id="KW-0029">Amino-acid transport</keyword>
<comment type="subcellular location">
    <subcellularLocation>
        <location evidence="1">Membrane</location>
        <topology evidence="1">Multi-pass membrane protein</topology>
    </subcellularLocation>
</comment>
<evidence type="ECO:0000256" key="5">
    <source>
        <dbReference type="ARBA" id="ARBA00022989"/>
    </source>
</evidence>
<evidence type="ECO:0000256" key="2">
    <source>
        <dbReference type="ARBA" id="ARBA00022448"/>
    </source>
</evidence>
<dbReference type="GO" id="GO:0016020">
    <property type="term" value="C:membrane"/>
    <property type="evidence" value="ECO:0007669"/>
    <property type="project" value="UniProtKB-SubCell"/>
</dbReference>
<feature type="transmembrane region" description="Helical" evidence="7">
    <location>
        <begin position="227"/>
        <end position="252"/>
    </location>
</feature>
<keyword evidence="3 7" id="KW-0812">Transmembrane</keyword>
<dbReference type="PANTHER" id="PTHR43341">
    <property type="entry name" value="AMINO ACID PERMEASE"/>
    <property type="match status" value="1"/>
</dbReference>
<evidence type="ECO:0000256" key="7">
    <source>
        <dbReference type="SAM" id="Phobius"/>
    </source>
</evidence>
<dbReference type="PIRSF" id="PIRSF006060">
    <property type="entry name" value="AA_transporter"/>
    <property type="match status" value="1"/>
</dbReference>
<evidence type="ECO:0000259" key="8">
    <source>
        <dbReference type="Pfam" id="PF00324"/>
    </source>
</evidence>
<keyword evidence="2" id="KW-0813">Transport</keyword>
<feature type="transmembrane region" description="Helical" evidence="7">
    <location>
        <begin position="367"/>
        <end position="386"/>
    </location>
</feature>
<feature type="transmembrane region" description="Helical" evidence="7">
    <location>
        <begin position="475"/>
        <end position="495"/>
    </location>
</feature>
<dbReference type="FunFam" id="1.20.1740.10:FF:000070">
    <property type="entry name" value="Amino acid transporter (Eurofung)"/>
    <property type="match status" value="1"/>
</dbReference>
<organism evidence="9 10">
    <name type="scientific">Monascus purpureus</name>
    <name type="common">Red mold</name>
    <name type="synonym">Monascus anka</name>
    <dbReference type="NCBI Taxonomy" id="5098"/>
    <lineage>
        <taxon>Eukaryota</taxon>
        <taxon>Fungi</taxon>
        <taxon>Dikarya</taxon>
        <taxon>Ascomycota</taxon>
        <taxon>Pezizomycotina</taxon>
        <taxon>Eurotiomycetes</taxon>
        <taxon>Eurotiomycetidae</taxon>
        <taxon>Eurotiales</taxon>
        <taxon>Aspergillaceae</taxon>
        <taxon>Monascus</taxon>
    </lineage>
</organism>
<dbReference type="AlphaFoldDB" id="A0A507QZW8"/>
<evidence type="ECO:0000256" key="6">
    <source>
        <dbReference type="ARBA" id="ARBA00023136"/>
    </source>
</evidence>
<keyword evidence="5 7" id="KW-1133">Transmembrane helix</keyword>
<dbReference type="EMBL" id="VIFY01000017">
    <property type="protein sequence ID" value="TQB75654.1"/>
    <property type="molecule type" value="Genomic_DNA"/>
</dbReference>
<name>A0A507QZW8_MONPU</name>
<reference evidence="9 10" key="1">
    <citation type="submission" date="2019-06" db="EMBL/GenBank/DDBJ databases">
        <title>Wine fermentation using esterase from Monascus purpureus.</title>
        <authorList>
            <person name="Geng C."/>
            <person name="Zhang Y."/>
        </authorList>
    </citation>
    <scope>NUCLEOTIDE SEQUENCE [LARGE SCALE GENOMIC DNA]</scope>
    <source>
        <strain evidence="9">HQ1</strain>
    </source>
</reference>